<dbReference type="InterPro" id="IPR027417">
    <property type="entry name" value="P-loop_NTPase"/>
</dbReference>
<comment type="subcellular location">
    <subcellularLocation>
        <location evidence="1">Cell membrane</location>
        <topology evidence="1">Multi-pass membrane protein</topology>
    </subcellularLocation>
</comment>
<proteinExistence type="inferred from homology"/>
<name>A0ABV9DU81_9ACTN</name>
<feature type="compositionally biased region" description="Basic residues" evidence="7">
    <location>
        <begin position="897"/>
        <end position="917"/>
    </location>
</feature>
<feature type="compositionally biased region" description="Low complexity" evidence="7">
    <location>
        <begin position="824"/>
        <end position="881"/>
    </location>
</feature>
<dbReference type="InterPro" id="IPR003856">
    <property type="entry name" value="LPS_length_determ_N"/>
</dbReference>
<feature type="compositionally biased region" description="Polar residues" evidence="7">
    <location>
        <begin position="985"/>
        <end position="994"/>
    </location>
</feature>
<evidence type="ECO:0000256" key="6">
    <source>
        <dbReference type="ARBA" id="ARBA00023136"/>
    </source>
</evidence>
<feature type="compositionally biased region" description="Low complexity" evidence="7">
    <location>
        <begin position="702"/>
        <end position="745"/>
    </location>
</feature>
<feature type="compositionally biased region" description="Low complexity" evidence="7">
    <location>
        <begin position="660"/>
        <end position="684"/>
    </location>
</feature>
<dbReference type="Pfam" id="PF02706">
    <property type="entry name" value="Wzz"/>
    <property type="match status" value="1"/>
</dbReference>
<feature type="compositionally biased region" description="Low complexity" evidence="7">
    <location>
        <begin position="422"/>
        <end position="437"/>
    </location>
</feature>
<evidence type="ECO:0000259" key="9">
    <source>
        <dbReference type="Pfam" id="PF02706"/>
    </source>
</evidence>
<keyword evidence="3" id="KW-1003">Cell membrane</keyword>
<dbReference type="PANTHER" id="PTHR32309">
    <property type="entry name" value="TYROSINE-PROTEIN KINASE"/>
    <property type="match status" value="1"/>
</dbReference>
<comment type="caution">
    <text evidence="10">The sequence shown here is derived from an EMBL/GenBank/DDBJ whole genome shotgun (WGS) entry which is preliminary data.</text>
</comment>
<feature type="compositionally biased region" description="Low complexity" evidence="7">
    <location>
        <begin position="918"/>
        <end position="951"/>
    </location>
</feature>
<dbReference type="Proteomes" id="UP001595923">
    <property type="component" value="Unassembled WGS sequence"/>
</dbReference>
<gene>
    <name evidence="10" type="ORF">ACFO4E_08905</name>
</gene>
<feature type="compositionally biased region" description="Low complexity" evidence="7">
    <location>
        <begin position="451"/>
        <end position="468"/>
    </location>
</feature>
<feature type="compositionally biased region" description="Low complexity" evidence="7">
    <location>
        <begin position="394"/>
        <end position="414"/>
    </location>
</feature>
<keyword evidence="5 8" id="KW-1133">Transmembrane helix</keyword>
<reference evidence="11" key="1">
    <citation type="journal article" date="2019" name="Int. J. Syst. Evol. Microbiol.">
        <title>The Global Catalogue of Microorganisms (GCM) 10K type strain sequencing project: providing services to taxonomists for standard genome sequencing and annotation.</title>
        <authorList>
            <consortium name="The Broad Institute Genomics Platform"/>
            <consortium name="The Broad Institute Genome Sequencing Center for Infectious Disease"/>
            <person name="Wu L."/>
            <person name="Ma J."/>
        </authorList>
    </citation>
    <scope>NUCLEOTIDE SEQUENCE [LARGE SCALE GENOMIC DNA]</scope>
    <source>
        <strain evidence="11">XZYJ18</strain>
    </source>
</reference>
<dbReference type="EMBL" id="JBHSFQ010000006">
    <property type="protein sequence ID" value="MFC4561972.1"/>
    <property type="molecule type" value="Genomic_DNA"/>
</dbReference>
<feature type="region of interest" description="Disordered" evidence="7">
    <location>
        <begin position="657"/>
        <end position="1023"/>
    </location>
</feature>
<dbReference type="Gene3D" id="3.40.50.300">
    <property type="entry name" value="P-loop containing nucleotide triphosphate hydrolases"/>
    <property type="match status" value="1"/>
</dbReference>
<keyword evidence="11" id="KW-1185">Reference proteome</keyword>
<organism evidence="10 11">
    <name type="scientific">Nocardiopsis mangrovi</name>
    <dbReference type="NCBI Taxonomy" id="1179818"/>
    <lineage>
        <taxon>Bacteria</taxon>
        <taxon>Bacillati</taxon>
        <taxon>Actinomycetota</taxon>
        <taxon>Actinomycetes</taxon>
        <taxon>Streptosporangiales</taxon>
        <taxon>Nocardiopsidaceae</taxon>
        <taxon>Nocardiopsis</taxon>
    </lineage>
</organism>
<comment type="similarity">
    <text evidence="2">Belongs to the CpsC/CapA family.</text>
</comment>
<protein>
    <submittedName>
        <fullName evidence="10">Wzz/FepE/Etk N-terminal domain-containing protein</fullName>
    </submittedName>
</protein>
<dbReference type="PANTHER" id="PTHR32309:SF13">
    <property type="entry name" value="FERRIC ENTEROBACTIN TRANSPORT PROTEIN FEPE"/>
    <property type="match status" value="1"/>
</dbReference>
<sequence length="1023" mass="100293">MDSADSGPDLRDYAALLRRRWRTVAAGVLAGLAAAAVALLVAPETYTATSSVQVRPTGLAELTGERSGRTNGEVNLDTEAQVVRSAQVATAAAELMGTGASAAELRERVTVTVPPNSSVLEIAYSAIGPDSARQGAEAFADAYLAHRTAEVESQVDRRLDALRKEVDSRYGELEDLAETAGDSDGGGADQIRAETRLEAVQTEIAGLNGEIDPLAALRDSIIPGQIITAATTPDAPSSPVPAVWLSGGALLGLLAGLALAVADDRGDGRLHGLRDIRRATRPPMLLDLSDDGRATRAVGLVPASGPAGQRVNGVAHTLSARMGPGGHVLVVPGASNGDAGMVAAANLAAAFARIGADVLLVCADPREAAQSAESTDPAADDRTGGREHDRLATAEHAVSAATGAEATAGDGTTAEDAEARAETAVTTTETGTATGGEPDAPHQGEGEGAARAESAGEGAGGAAAPSGSDAPERTADSGAQNRPEWDERGTGKGADGTGRTAAGPARRGRPAKVARENSGPAAGLLDLPEGPGLAEALADGVDPALLECRPEGLPGLRVLRHGRPGAAELLQREAMADLVRRLRDEARFVIIATAPTSERADAQAIAAVADAVLPTAELGRTRASELTAAVDRLAAMGTEVAGIAIVPARVGPQPVLASQPGAGSALATTTAAGTPEPAPVAGTARGAETEGPADTAVAGSMEAATGEPPEGATGEPPEGATGESPEADATGTAAEGAPAETAGNPLGAATDAATAKSPGTATLQAPDAAAAKAPDATSARGSDAASAKGSDAGTGPAEDAPPRAAANGGKRHASAVAAEPGGLTVTVPVDDVAADTAPTEPEAPAEGGIATSTSSMAPSSAAETATTEADAAGDGTSATPAHADVASATGTDTGAKSTRKGGRRTKGTAKRTTRSPRSRGTAAAATAAGSATGVATTGSSTEATTTGSATAKDTADSGTATAPEPPDGKAAKGRAGKNGTKTAPGGTQSPANTDTARDTSGNEDDQGAGGNGDATGSDLSLQR</sequence>
<evidence type="ECO:0000313" key="10">
    <source>
        <dbReference type="EMBL" id="MFC4561972.1"/>
    </source>
</evidence>
<feature type="compositionally biased region" description="Low complexity" evidence="7">
    <location>
        <begin position="760"/>
        <end position="795"/>
    </location>
</feature>
<evidence type="ECO:0000256" key="2">
    <source>
        <dbReference type="ARBA" id="ARBA00006683"/>
    </source>
</evidence>
<dbReference type="SUPFAM" id="SSF52540">
    <property type="entry name" value="P-loop containing nucleoside triphosphate hydrolases"/>
    <property type="match status" value="1"/>
</dbReference>
<keyword evidence="6 8" id="KW-0472">Membrane</keyword>
<evidence type="ECO:0000256" key="3">
    <source>
        <dbReference type="ARBA" id="ARBA00022475"/>
    </source>
</evidence>
<evidence type="ECO:0000256" key="4">
    <source>
        <dbReference type="ARBA" id="ARBA00022692"/>
    </source>
</evidence>
<feature type="region of interest" description="Disordered" evidence="7">
    <location>
        <begin position="368"/>
        <end position="527"/>
    </location>
</feature>
<evidence type="ECO:0000256" key="5">
    <source>
        <dbReference type="ARBA" id="ARBA00022989"/>
    </source>
</evidence>
<evidence type="ECO:0000256" key="7">
    <source>
        <dbReference type="SAM" id="MobiDB-lite"/>
    </source>
</evidence>
<evidence type="ECO:0000256" key="8">
    <source>
        <dbReference type="SAM" id="Phobius"/>
    </source>
</evidence>
<evidence type="ECO:0000256" key="1">
    <source>
        <dbReference type="ARBA" id="ARBA00004651"/>
    </source>
</evidence>
<feature type="domain" description="Polysaccharide chain length determinant N-terminal" evidence="9">
    <location>
        <begin position="9"/>
        <end position="89"/>
    </location>
</feature>
<dbReference type="RefSeq" id="WP_378572757.1">
    <property type="nucleotide sequence ID" value="NZ_JBHSFQ010000006.1"/>
</dbReference>
<accession>A0ABV9DU81</accession>
<dbReference type="InterPro" id="IPR050445">
    <property type="entry name" value="Bact_polysacc_biosynth/exp"/>
</dbReference>
<feature type="compositionally biased region" description="Basic and acidic residues" evidence="7">
    <location>
        <begin position="439"/>
        <end position="450"/>
    </location>
</feature>
<feature type="compositionally biased region" description="Basic and acidic residues" evidence="7">
    <location>
        <begin position="379"/>
        <end position="393"/>
    </location>
</feature>
<evidence type="ECO:0000313" key="11">
    <source>
        <dbReference type="Proteomes" id="UP001595923"/>
    </source>
</evidence>
<keyword evidence="4 8" id="KW-0812">Transmembrane</keyword>
<feature type="transmembrane region" description="Helical" evidence="8">
    <location>
        <begin position="21"/>
        <end position="42"/>
    </location>
</feature>